<protein>
    <submittedName>
        <fullName evidence="2">Uncharacterized protein</fullName>
    </submittedName>
</protein>
<accession>E3N1G6</accession>
<feature type="region of interest" description="Disordered" evidence="1">
    <location>
        <begin position="42"/>
        <end position="67"/>
    </location>
</feature>
<proteinExistence type="predicted"/>
<name>E3N1G6_CAERE</name>
<dbReference type="Proteomes" id="UP000008281">
    <property type="component" value="Unassembled WGS sequence"/>
</dbReference>
<evidence type="ECO:0000313" key="2">
    <source>
        <dbReference type="EMBL" id="EFO83293.1"/>
    </source>
</evidence>
<reference evidence="2" key="1">
    <citation type="submission" date="2007-07" db="EMBL/GenBank/DDBJ databases">
        <title>PCAP assembly of the Caenorhabditis remanei genome.</title>
        <authorList>
            <consortium name="The Caenorhabditis remanei Sequencing Consortium"/>
            <person name="Wilson R.K."/>
        </authorList>
    </citation>
    <scope>NUCLEOTIDE SEQUENCE [LARGE SCALE GENOMIC DNA]</scope>
    <source>
        <strain evidence="2">PB4641</strain>
    </source>
</reference>
<dbReference type="EMBL" id="DS268508">
    <property type="protein sequence ID" value="EFO83293.1"/>
    <property type="molecule type" value="Genomic_DNA"/>
</dbReference>
<evidence type="ECO:0000256" key="1">
    <source>
        <dbReference type="SAM" id="MobiDB-lite"/>
    </source>
</evidence>
<dbReference type="eggNOG" id="ENOG502TJ30">
    <property type="taxonomic scope" value="Eukaryota"/>
</dbReference>
<dbReference type="HOGENOM" id="CLU_1225781_0_0_1"/>
<sequence length="226" mass="25202">MEAPYSTPKSRPKPSAPPAKHAVLPDGEIIEEQIADDEIIMNSNDFRDSDEEIFDEDGQSSSSQLSDRYLKPMEVQNQKLTAKKNDERITQIMATLDPASFLQQSHMLIAGIDDNAVIDVNNILAEMSPQSGSLKTIIQNTANHWIRQVIPAEQLVSFSTSEKPKEPQKTLPSRFLNAPVRLLNNSLVFPGGQDPSIQLEVAVYFKLHVTNMLNHARSAARSARRK</sequence>
<feature type="compositionally biased region" description="Acidic residues" evidence="1">
    <location>
        <begin position="48"/>
        <end position="58"/>
    </location>
</feature>
<dbReference type="AlphaFoldDB" id="E3N1G6"/>
<gene>
    <name evidence="2" type="ORF">CRE_13603</name>
</gene>
<evidence type="ECO:0000313" key="3">
    <source>
        <dbReference type="Proteomes" id="UP000008281"/>
    </source>
</evidence>
<feature type="region of interest" description="Disordered" evidence="1">
    <location>
        <begin position="1"/>
        <end position="24"/>
    </location>
</feature>
<organism evidence="3">
    <name type="scientific">Caenorhabditis remanei</name>
    <name type="common">Caenorhabditis vulgaris</name>
    <dbReference type="NCBI Taxonomy" id="31234"/>
    <lineage>
        <taxon>Eukaryota</taxon>
        <taxon>Metazoa</taxon>
        <taxon>Ecdysozoa</taxon>
        <taxon>Nematoda</taxon>
        <taxon>Chromadorea</taxon>
        <taxon>Rhabditida</taxon>
        <taxon>Rhabditina</taxon>
        <taxon>Rhabditomorpha</taxon>
        <taxon>Rhabditoidea</taxon>
        <taxon>Rhabditidae</taxon>
        <taxon>Peloderinae</taxon>
        <taxon>Caenorhabditis</taxon>
    </lineage>
</organism>
<keyword evidence="3" id="KW-1185">Reference proteome</keyword>